<keyword evidence="2" id="KW-1015">Disulfide bond</keyword>
<accession>A0A8C3QIB8</accession>
<dbReference type="PANTHER" id="PTHR44170">
    <property type="entry name" value="PROTEIN SIDEKICK"/>
    <property type="match status" value="1"/>
</dbReference>
<name>A0A8C3QIB8_9PASS</name>
<dbReference type="SMART" id="SM00409">
    <property type="entry name" value="IG"/>
    <property type="match status" value="3"/>
</dbReference>
<proteinExistence type="predicted"/>
<sequence length="360" mass="39389">MCACTPCMNTYRHECICACQGMHPLEDTAPRIVEHPTDVLVSKGEPATLSCKAEGRPPPVVEWYKDGERVETDREDPRSHRTLLPGGSLFFLRILHGRRGKPDEGVYVCVARNYLGEATSRNASLEVAVLRDDFRQPPGDVVVAAGEPAVLECVPPRGHPEPSVSWKKNGVRVSDRDERLTIRGGKLMVASTHKSDAGVYVCVATNVVGERDSEPAELVVFGAWGFNFWGVREVGAILVGLTAILQSAQHLARGPTTRWCWWRGRRSLPARRWEVLPDNTLRISRLQVEDEGTYTCVADNSVGRSEASGTLTVHGKGDPGEHPWVLVECPGKPLSLPTLLQCPPSLSPGPMTKLSPLARA</sequence>
<dbReference type="Gene3D" id="2.60.40.10">
    <property type="entry name" value="Immunoglobulins"/>
    <property type="match status" value="3"/>
</dbReference>
<dbReference type="SUPFAM" id="SSF48726">
    <property type="entry name" value="Immunoglobulin"/>
    <property type="match status" value="3"/>
</dbReference>
<dbReference type="CDD" id="cd07693">
    <property type="entry name" value="IgC_1_Robo"/>
    <property type="match status" value="1"/>
</dbReference>
<feature type="domain" description="Ig-like" evidence="3">
    <location>
        <begin position="132"/>
        <end position="219"/>
    </location>
</feature>
<dbReference type="SMART" id="SM00408">
    <property type="entry name" value="IGc2"/>
    <property type="match status" value="3"/>
</dbReference>
<dbReference type="InterPro" id="IPR003598">
    <property type="entry name" value="Ig_sub2"/>
</dbReference>
<dbReference type="InterPro" id="IPR013098">
    <property type="entry name" value="Ig_I-set"/>
</dbReference>
<reference evidence="4" key="2">
    <citation type="submission" date="2025-09" db="UniProtKB">
        <authorList>
            <consortium name="Ensembl"/>
        </authorList>
    </citation>
    <scope>IDENTIFICATION</scope>
</reference>
<dbReference type="InterPro" id="IPR036179">
    <property type="entry name" value="Ig-like_dom_sf"/>
</dbReference>
<organism evidence="4 5">
    <name type="scientific">Cyanoderma ruficeps</name>
    <name type="common">rufous-capped babbler</name>
    <dbReference type="NCBI Taxonomy" id="181631"/>
    <lineage>
        <taxon>Eukaryota</taxon>
        <taxon>Metazoa</taxon>
        <taxon>Chordata</taxon>
        <taxon>Craniata</taxon>
        <taxon>Vertebrata</taxon>
        <taxon>Euteleostomi</taxon>
        <taxon>Archelosauria</taxon>
        <taxon>Archosauria</taxon>
        <taxon>Dinosauria</taxon>
        <taxon>Saurischia</taxon>
        <taxon>Theropoda</taxon>
        <taxon>Coelurosauria</taxon>
        <taxon>Aves</taxon>
        <taxon>Neognathae</taxon>
        <taxon>Neoaves</taxon>
        <taxon>Telluraves</taxon>
        <taxon>Australaves</taxon>
        <taxon>Passeriformes</taxon>
        <taxon>Sylvioidea</taxon>
        <taxon>Timaliidae</taxon>
        <taxon>Cyanoderma</taxon>
    </lineage>
</organism>
<keyword evidence="5" id="KW-1185">Reference proteome</keyword>
<dbReference type="Proteomes" id="UP000694396">
    <property type="component" value="Unplaced"/>
</dbReference>
<dbReference type="GO" id="GO:0005886">
    <property type="term" value="C:plasma membrane"/>
    <property type="evidence" value="ECO:0007669"/>
    <property type="project" value="TreeGrafter"/>
</dbReference>
<feature type="domain" description="Ig-like" evidence="3">
    <location>
        <begin position="30"/>
        <end position="126"/>
    </location>
</feature>
<dbReference type="PROSITE" id="PS50835">
    <property type="entry name" value="IG_LIKE"/>
    <property type="match status" value="3"/>
</dbReference>
<dbReference type="Ensembl" id="ENSCRFT00000006842.1">
    <property type="protein sequence ID" value="ENSCRFP00000006606.1"/>
    <property type="gene ID" value="ENSCRFG00000005246.1"/>
</dbReference>
<evidence type="ECO:0000313" key="4">
    <source>
        <dbReference type="Ensembl" id="ENSCRFP00000006606.1"/>
    </source>
</evidence>
<dbReference type="PANTHER" id="PTHR44170:SF37">
    <property type="entry name" value="ROUNDABOUT GUIDANCE RECEPTOR 3"/>
    <property type="match status" value="1"/>
</dbReference>
<dbReference type="FunFam" id="2.60.40.10:FF:000043">
    <property type="entry name" value="roundabout homolog 2 isoform X2"/>
    <property type="match status" value="1"/>
</dbReference>
<protein>
    <recommendedName>
        <fullName evidence="3">Ig-like domain-containing protein</fullName>
    </recommendedName>
</protein>
<evidence type="ECO:0000259" key="3">
    <source>
        <dbReference type="PROSITE" id="PS50835"/>
    </source>
</evidence>
<keyword evidence="1" id="KW-0677">Repeat</keyword>
<evidence type="ECO:0000313" key="5">
    <source>
        <dbReference type="Proteomes" id="UP000694396"/>
    </source>
</evidence>
<feature type="domain" description="Ig-like" evidence="3">
    <location>
        <begin position="261"/>
        <end position="312"/>
    </location>
</feature>
<dbReference type="InterPro" id="IPR003599">
    <property type="entry name" value="Ig_sub"/>
</dbReference>
<dbReference type="Pfam" id="PF07679">
    <property type="entry name" value="I-set"/>
    <property type="match status" value="3"/>
</dbReference>
<dbReference type="FunFam" id="2.60.40.10:FF:000026">
    <property type="entry name" value="roundabout homolog 2 isoform X1"/>
    <property type="match status" value="1"/>
</dbReference>
<reference evidence="4" key="1">
    <citation type="submission" date="2025-08" db="UniProtKB">
        <authorList>
            <consortium name="Ensembl"/>
        </authorList>
    </citation>
    <scope>IDENTIFICATION</scope>
</reference>
<dbReference type="InterPro" id="IPR013783">
    <property type="entry name" value="Ig-like_fold"/>
</dbReference>
<dbReference type="InterPro" id="IPR007110">
    <property type="entry name" value="Ig-like_dom"/>
</dbReference>
<dbReference type="GO" id="GO:0098609">
    <property type="term" value="P:cell-cell adhesion"/>
    <property type="evidence" value="ECO:0007669"/>
    <property type="project" value="TreeGrafter"/>
</dbReference>
<dbReference type="AlphaFoldDB" id="A0A8C3QIB8"/>
<dbReference type="GO" id="GO:0030424">
    <property type="term" value="C:axon"/>
    <property type="evidence" value="ECO:0007669"/>
    <property type="project" value="TreeGrafter"/>
</dbReference>
<dbReference type="GO" id="GO:0007411">
    <property type="term" value="P:axon guidance"/>
    <property type="evidence" value="ECO:0007669"/>
    <property type="project" value="TreeGrafter"/>
</dbReference>
<evidence type="ECO:0000256" key="1">
    <source>
        <dbReference type="ARBA" id="ARBA00022737"/>
    </source>
</evidence>
<evidence type="ECO:0000256" key="2">
    <source>
        <dbReference type="ARBA" id="ARBA00023157"/>
    </source>
</evidence>